<name>A0A4P9K5I2_9GAMM</name>
<proteinExistence type="predicted"/>
<sequence length="386" mass="43608">MQKINIGFIPLNDCAPLIVAKEQGFFAEQGLDVVLHREVSWSNIRDKLVFGQYDAAHMLAPMLMASTLGIGGVKKPLVTAYSFGLNGNAVSVSNALYGQMSEYESQLVLKPEKSAAVLKKVIESRKQNGQPPLRFAVVFPFSMHNYLLRYWLSEAGIDPDKDVHITVVPPPSMVKALQEDLIDAYCVGEPWNTHAVKEQVGVTLITGYEIWNNAPEKVLALRKDWADAHSDIHEKMIVALYRASEWIDKSENHQLLSDYLAAEEYVCAPHESINNAINGEVCNPSCSSCRKIPNFSLPFKYQANFPWQSHAQWILSQMQRWKQIGDEVDIKQLAESVYLTDFYRQVLQNHGVKLPSVNYKQEGVHAVPWMLDEIEMGEDSFILVQK</sequence>
<keyword evidence="5" id="KW-0472">Membrane</keyword>
<dbReference type="Pfam" id="PF13379">
    <property type="entry name" value="NMT1_2"/>
    <property type="match status" value="1"/>
</dbReference>
<keyword evidence="2" id="KW-0813">Transport</keyword>
<dbReference type="OrthoDB" id="9815454at2"/>
<reference evidence="6 7" key="1">
    <citation type="submission" date="2019-05" db="EMBL/GenBank/DDBJ databases">
        <title>Thiomicrorhabdus sediminis sp. nov, a novel sulfur-oxidizing bacterium isolated from coastal sediment.</title>
        <authorList>
            <person name="Liu X."/>
        </authorList>
    </citation>
    <scope>NUCLEOTIDE SEQUENCE [LARGE SCALE GENOMIC DNA]</scope>
    <source>
        <strain evidence="6 7">G1</strain>
    </source>
</reference>
<evidence type="ECO:0000256" key="1">
    <source>
        <dbReference type="ARBA" id="ARBA00004308"/>
    </source>
</evidence>
<dbReference type="AlphaFoldDB" id="A0A4P9K5I2"/>
<dbReference type="PANTHER" id="PTHR30024:SF43">
    <property type="entry name" value="BLL4572 PROTEIN"/>
    <property type="match status" value="1"/>
</dbReference>
<dbReference type="Proteomes" id="UP000304864">
    <property type="component" value="Chromosome"/>
</dbReference>
<dbReference type="Gene3D" id="3.40.190.10">
    <property type="entry name" value="Periplasmic binding protein-like II"/>
    <property type="match status" value="2"/>
</dbReference>
<dbReference type="CDD" id="cd13553">
    <property type="entry name" value="PBP2_NrtA_CpmA_like"/>
    <property type="match status" value="1"/>
</dbReference>
<dbReference type="KEGG" id="thig:FE785_06160"/>
<gene>
    <name evidence="6" type="ORF">FE785_06160</name>
</gene>
<organism evidence="6 7">
    <name type="scientific">Thiomicrorhabdus sediminis</name>
    <dbReference type="NCBI Taxonomy" id="2580412"/>
    <lineage>
        <taxon>Bacteria</taxon>
        <taxon>Pseudomonadati</taxon>
        <taxon>Pseudomonadota</taxon>
        <taxon>Gammaproteobacteria</taxon>
        <taxon>Thiotrichales</taxon>
        <taxon>Piscirickettsiaceae</taxon>
        <taxon>Thiomicrorhabdus</taxon>
    </lineage>
</organism>
<dbReference type="RefSeq" id="WP_138564917.1">
    <property type="nucleotide sequence ID" value="NZ_CP040602.1"/>
</dbReference>
<evidence type="ECO:0000256" key="3">
    <source>
        <dbReference type="ARBA" id="ARBA00022475"/>
    </source>
</evidence>
<keyword evidence="7" id="KW-1185">Reference proteome</keyword>
<dbReference type="PANTHER" id="PTHR30024">
    <property type="entry name" value="ALIPHATIC SULFONATES-BINDING PROTEIN-RELATED"/>
    <property type="match status" value="1"/>
</dbReference>
<evidence type="ECO:0000256" key="4">
    <source>
        <dbReference type="ARBA" id="ARBA00022519"/>
    </source>
</evidence>
<dbReference type="EMBL" id="CP040602">
    <property type="protein sequence ID" value="QCU90242.1"/>
    <property type="molecule type" value="Genomic_DNA"/>
</dbReference>
<dbReference type="GO" id="GO:0012505">
    <property type="term" value="C:endomembrane system"/>
    <property type="evidence" value="ECO:0007669"/>
    <property type="project" value="UniProtKB-SubCell"/>
</dbReference>
<evidence type="ECO:0000256" key="2">
    <source>
        <dbReference type="ARBA" id="ARBA00022448"/>
    </source>
</evidence>
<evidence type="ECO:0000256" key="5">
    <source>
        <dbReference type="ARBA" id="ARBA00023136"/>
    </source>
</evidence>
<dbReference type="InterPro" id="IPR044527">
    <property type="entry name" value="NrtA/CpmA_ABC-bd_dom"/>
</dbReference>
<dbReference type="SUPFAM" id="SSF53850">
    <property type="entry name" value="Periplasmic binding protein-like II"/>
    <property type="match status" value="1"/>
</dbReference>
<accession>A0A4P9K5I2</accession>
<evidence type="ECO:0000313" key="7">
    <source>
        <dbReference type="Proteomes" id="UP000304864"/>
    </source>
</evidence>
<keyword evidence="4" id="KW-0997">Cell inner membrane</keyword>
<protein>
    <submittedName>
        <fullName evidence="6">ABC transporter substrate-binding protein</fullName>
    </submittedName>
</protein>
<comment type="subcellular location">
    <subcellularLocation>
        <location evidence="1">Endomembrane system</location>
    </subcellularLocation>
</comment>
<keyword evidence="3" id="KW-1003">Cell membrane</keyword>
<evidence type="ECO:0000313" key="6">
    <source>
        <dbReference type="EMBL" id="QCU90242.1"/>
    </source>
</evidence>